<sequence>MVACPRAPTFPWDCWMDSEPTAVVFRPGRLLAPSLVSAGRGPEPPDRRKRAVLGGAAGGFLCLATSRRALFARFLWAQLPIPLMRAQVTIISLWLLPHSFKFISLVVSRRNAVAGVVGRPAPIAKGAAPKVARRAGQYESDEGIHSSGSLASSCGSQENAASNVSDSSKKSSAESAFWDGHRGLEGASVLDSTSTTGSDDGFVSSLEDSFQERESQLPHSYDKLFNSPLFHTSMPTSCASDKENVPNTDSNLTGHVPQLACSSAQEAAAATPGTFGLLEHPANSLLGVCLQSSAFKRPVSPGDQLSPPLQKRSKGSLLQRVTSYTEPSCSLKVINFTRSLSDTDASIKSALQKSAEHPDLIGDFTKPYALPLVKGKHHDLKMILPSTLADLLQGKYVSVVDEVTVIDCRYPFEYKGGHIKGAINVYRSEHLMSEFLEKSTSTSDSRRVLVFHCEFSSERGPKLSRLLRERDRQIHINQYPALKHPEIYVLEGGYKAFYEEFQDLCTPQGYVPMRHKDHEADLRLYRGMAKTEGSAGKSRSGLQIRALKNF</sequence>
<proteinExistence type="predicted"/>
<evidence type="ECO:0000313" key="1">
    <source>
        <dbReference type="EMBL" id="KAH7980797.1"/>
    </source>
</evidence>
<accession>A0ACB8E290</accession>
<gene>
    <name evidence="1" type="ORF">HPB49_019313</name>
</gene>
<protein>
    <submittedName>
        <fullName evidence="1">Uncharacterized protein</fullName>
    </submittedName>
</protein>
<comment type="caution">
    <text evidence="1">The sequence shown here is derived from an EMBL/GenBank/DDBJ whole genome shotgun (WGS) entry which is preliminary data.</text>
</comment>
<keyword evidence="2" id="KW-1185">Reference proteome</keyword>
<evidence type="ECO:0000313" key="2">
    <source>
        <dbReference type="Proteomes" id="UP000821865"/>
    </source>
</evidence>
<dbReference type="Proteomes" id="UP000821865">
    <property type="component" value="Chromosome 1"/>
</dbReference>
<organism evidence="1 2">
    <name type="scientific">Dermacentor silvarum</name>
    <name type="common">Tick</name>
    <dbReference type="NCBI Taxonomy" id="543639"/>
    <lineage>
        <taxon>Eukaryota</taxon>
        <taxon>Metazoa</taxon>
        <taxon>Ecdysozoa</taxon>
        <taxon>Arthropoda</taxon>
        <taxon>Chelicerata</taxon>
        <taxon>Arachnida</taxon>
        <taxon>Acari</taxon>
        <taxon>Parasitiformes</taxon>
        <taxon>Ixodida</taxon>
        <taxon>Ixodoidea</taxon>
        <taxon>Ixodidae</taxon>
        <taxon>Rhipicephalinae</taxon>
        <taxon>Dermacentor</taxon>
    </lineage>
</organism>
<reference evidence="1" key="1">
    <citation type="submission" date="2020-05" db="EMBL/GenBank/DDBJ databases">
        <title>Large-scale comparative analyses of tick genomes elucidate their genetic diversity and vector capacities.</title>
        <authorList>
            <person name="Jia N."/>
            <person name="Wang J."/>
            <person name="Shi W."/>
            <person name="Du L."/>
            <person name="Sun Y."/>
            <person name="Zhan W."/>
            <person name="Jiang J."/>
            <person name="Wang Q."/>
            <person name="Zhang B."/>
            <person name="Ji P."/>
            <person name="Sakyi L.B."/>
            <person name="Cui X."/>
            <person name="Yuan T."/>
            <person name="Jiang B."/>
            <person name="Yang W."/>
            <person name="Lam T.T.-Y."/>
            <person name="Chang Q."/>
            <person name="Ding S."/>
            <person name="Wang X."/>
            <person name="Zhu J."/>
            <person name="Ruan X."/>
            <person name="Zhao L."/>
            <person name="Wei J."/>
            <person name="Que T."/>
            <person name="Du C."/>
            <person name="Cheng J."/>
            <person name="Dai P."/>
            <person name="Han X."/>
            <person name="Huang E."/>
            <person name="Gao Y."/>
            <person name="Liu J."/>
            <person name="Shao H."/>
            <person name="Ye R."/>
            <person name="Li L."/>
            <person name="Wei W."/>
            <person name="Wang X."/>
            <person name="Wang C."/>
            <person name="Yang T."/>
            <person name="Huo Q."/>
            <person name="Li W."/>
            <person name="Guo W."/>
            <person name="Chen H."/>
            <person name="Zhou L."/>
            <person name="Ni X."/>
            <person name="Tian J."/>
            <person name="Zhou Y."/>
            <person name="Sheng Y."/>
            <person name="Liu T."/>
            <person name="Pan Y."/>
            <person name="Xia L."/>
            <person name="Li J."/>
            <person name="Zhao F."/>
            <person name="Cao W."/>
        </authorList>
    </citation>
    <scope>NUCLEOTIDE SEQUENCE</scope>
    <source>
        <strain evidence="1">Dsil-2018</strain>
    </source>
</reference>
<name>A0ACB8E290_DERSI</name>
<dbReference type="EMBL" id="CM023470">
    <property type="protein sequence ID" value="KAH7980797.1"/>
    <property type="molecule type" value="Genomic_DNA"/>
</dbReference>